<accession>A0ABS7X783</accession>
<evidence type="ECO:0000313" key="3">
    <source>
        <dbReference type="Proteomes" id="UP000663814"/>
    </source>
</evidence>
<comment type="caution">
    <text evidence="2">The sequence shown here is derived from an EMBL/GenBank/DDBJ whole genome shotgun (WGS) entry which is preliminary data.</text>
</comment>
<name>A0ABS7X783_9GAMM</name>
<reference evidence="2 3" key="2">
    <citation type="submission" date="2021-08" db="EMBL/GenBank/DDBJ databases">
        <title>Rheinheimera aquimaris sp. nov., isolated from seawater of the East Sea in Korea.</title>
        <authorList>
            <person name="Kim K.H."/>
            <person name="Wenting R."/>
            <person name="Kim K.R."/>
            <person name="Jeon C.O."/>
        </authorList>
    </citation>
    <scope>NUCLEOTIDE SEQUENCE [LARGE SCALE GENOMIC DNA]</scope>
    <source>
        <strain evidence="2 3">MA-13</strain>
    </source>
</reference>
<dbReference type="EMBL" id="JAERPS020000001">
    <property type="protein sequence ID" value="MBZ9611030.1"/>
    <property type="molecule type" value="Genomic_DNA"/>
</dbReference>
<feature type="coiled-coil region" evidence="1">
    <location>
        <begin position="265"/>
        <end position="331"/>
    </location>
</feature>
<feature type="coiled-coil region" evidence="1">
    <location>
        <begin position="584"/>
        <end position="664"/>
    </location>
</feature>
<organism evidence="2 3">
    <name type="scientific">Rheinheimera maricola</name>
    <dbReference type="NCBI Taxonomy" id="2793282"/>
    <lineage>
        <taxon>Bacteria</taxon>
        <taxon>Pseudomonadati</taxon>
        <taxon>Pseudomonadota</taxon>
        <taxon>Gammaproteobacteria</taxon>
        <taxon>Chromatiales</taxon>
        <taxon>Chromatiaceae</taxon>
        <taxon>Rheinheimera</taxon>
    </lineage>
</organism>
<reference evidence="2 3" key="1">
    <citation type="submission" date="2020-12" db="EMBL/GenBank/DDBJ databases">
        <authorList>
            <person name="Ruan W."/>
            <person name="Khan S.A."/>
            <person name="Jeon C.O."/>
        </authorList>
    </citation>
    <scope>NUCLEOTIDE SEQUENCE [LARGE SCALE GENOMIC DNA]</scope>
    <source>
        <strain evidence="2 3">MA-13</strain>
    </source>
</reference>
<sequence length="903" mass="103324">MIFKRFFKPKWQHADAAVRQQAIQELNRDEQAHKSVLHELAFNDGAEAVRKAALLKLNDFSLWWQASKHDSAERLQQLAEQTVIQQLLNNQVEPKLKQQFIAQCNRSTILEQLAQTETDAGIKFGLLQRLNKPELNVKALQEPLLALAQKRELLSQVTDEKTLEKLAKQCEGELLADVQHKLQQLHEQKQKPLQLRKQLTLLLAKLNALRERSALADLPAQLAQYQQQWQAVLPELDCLGAEADEYRSKYEKICLQIEQWLAPRLVEFNRQQAELRVEAERQQLQQQLSAKLDAIQQLLHQALQTTDINAAQQLEQQLNALANELQAADISAKAPLQQRLATMQQQLNQLPLLAEQLAQLTRIVADWAAVPVPQTAEVYQALTGQLKQYQQDWQRLTKAIPIAIPADLQQAKLALAQQWQQLAADFNAQTDKYQRQCRSKLAQYRRLYSAGKYKVLFGLFKGIEQDYAQLTAQQQAQLNKDYEFARDKQLELADWQGYIATPRKQQLVEQIQQLPLDITPSQIRQRADEVKRARATWNSLGKAEPTLEPQLNAAFDQACEQAFAPCRVYFAEQDALRAGHVVQRQQLIAQLQELAQQQMDAKALEMQLQQLKQAWQQAGAVDKQQFVVLNEQFNLALTPLREQLAAAQQQVADAKQQLIAKAQAAVQLSEQNQTAKVLKECQQQWKQLGSAARKQDQQLWQQFRAVCDGFFNARSAQFEQQKQAEQAEVAQFESVLSAVIVELELAAEPSAFDAVQQQLNAMTPQSVATQQAVRQLLDKLKQKQQRWQQSQQQRDFNRMFELLRDASVSADQLPAGYRECFAAQQEQQFTRQQLTVALELVCEAPSPDTEAPQRQQVQLMLLSDKHNQGRELDKHSLLKRWLQFGPLSPAELPLLARIQQLFN</sequence>
<dbReference type="InterPro" id="IPR007139">
    <property type="entry name" value="DUF349"/>
</dbReference>
<evidence type="ECO:0000313" key="2">
    <source>
        <dbReference type="EMBL" id="MBZ9611030.1"/>
    </source>
</evidence>
<keyword evidence="3" id="KW-1185">Reference proteome</keyword>
<dbReference type="Proteomes" id="UP000663814">
    <property type="component" value="Unassembled WGS sequence"/>
</dbReference>
<evidence type="ECO:0000256" key="1">
    <source>
        <dbReference type="SAM" id="Coils"/>
    </source>
</evidence>
<dbReference type="Pfam" id="PF03993">
    <property type="entry name" value="DUF349"/>
    <property type="match status" value="2"/>
</dbReference>
<gene>
    <name evidence="2" type="ORF">I4W93_005435</name>
</gene>
<keyword evidence="1" id="KW-0175">Coiled coil</keyword>
<protein>
    <submittedName>
        <fullName evidence="2">DUF349 domain-containing protein</fullName>
    </submittedName>
</protein>
<dbReference type="RefSeq" id="WP_205310405.1">
    <property type="nucleotide sequence ID" value="NZ_JAERPS020000001.1"/>
</dbReference>
<proteinExistence type="predicted"/>